<evidence type="ECO:0000256" key="3">
    <source>
        <dbReference type="ARBA" id="ARBA00012288"/>
    </source>
</evidence>
<dbReference type="Proteomes" id="UP000295578">
    <property type="component" value="Unassembled WGS sequence"/>
</dbReference>
<keyword evidence="5 9" id="KW-0456">Lyase</keyword>
<evidence type="ECO:0000313" key="9">
    <source>
        <dbReference type="EMBL" id="TDD89625.1"/>
    </source>
</evidence>
<evidence type="ECO:0000256" key="5">
    <source>
        <dbReference type="ARBA" id="ARBA00023239"/>
    </source>
</evidence>
<protein>
    <recommendedName>
        <fullName evidence="3 7">Uroporphyrinogen decarboxylase</fullName>
        <ecNumber evidence="3 7">4.1.1.37</ecNumber>
    </recommendedName>
</protein>
<dbReference type="UniPathway" id="UPA00251">
    <property type="reaction ID" value="UER00321"/>
</dbReference>
<keyword evidence="10" id="KW-1185">Reference proteome</keyword>
<evidence type="ECO:0000256" key="6">
    <source>
        <dbReference type="ARBA" id="ARBA00023244"/>
    </source>
</evidence>
<keyword evidence="6" id="KW-0627">Porphyrin biosynthesis</keyword>
<comment type="similarity">
    <text evidence="2">Belongs to the uroporphyrinogen decarboxylase family.</text>
</comment>
<comment type="caution">
    <text evidence="9">The sequence shown here is derived from an EMBL/GenBank/DDBJ whole genome shotgun (WGS) entry which is preliminary data.</text>
</comment>
<evidence type="ECO:0000259" key="8">
    <source>
        <dbReference type="Pfam" id="PF01208"/>
    </source>
</evidence>
<name>A0A4R5BU36_9ACTN</name>
<dbReference type="EC" id="4.1.1.37" evidence="3 7"/>
<organism evidence="9 10">
    <name type="scientific">Actinomadura darangshiensis</name>
    <dbReference type="NCBI Taxonomy" id="705336"/>
    <lineage>
        <taxon>Bacteria</taxon>
        <taxon>Bacillati</taxon>
        <taxon>Actinomycetota</taxon>
        <taxon>Actinomycetes</taxon>
        <taxon>Streptosporangiales</taxon>
        <taxon>Thermomonosporaceae</taxon>
        <taxon>Actinomadura</taxon>
    </lineage>
</organism>
<dbReference type="NCBIfam" id="TIGR01464">
    <property type="entry name" value="hemE"/>
    <property type="match status" value="1"/>
</dbReference>
<dbReference type="EMBL" id="SMKY01000011">
    <property type="protein sequence ID" value="TDD89625.1"/>
    <property type="molecule type" value="Genomic_DNA"/>
</dbReference>
<dbReference type="OrthoDB" id="9806656at2"/>
<dbReference type="Pfam" id="PF01208">
    <property type="entry name" value="URO-D"/>
    <property type="match status" value="1"/>
</dbReference>
<evidence type="ECO:0000313" key="10">
    <source>
        <dbReference type="Proteomes" id="UP000295578"/>
    </source>
</evidence>
<dbReference type="InterPro" id="IPR000257">
    <property type="entry name" value="Uroporphyrinogen_deCOase"/>
</dbReference>
<reference evidence="9 10" key="1">
    <citation type="submission" date="2019-03" db="EMBL/GenBank/DDBJ databases">
        <title>Draft genome sequences of novel Actinobacteria.</title>
        <authorList>
            <person name="Sahin N."/>
            <person name="Ay H."/>
            <person name="Saygin H."/>
        </authorList>
    </citation>
    <scope>NUCLEOTIDE SEQUENCE [LARGE SCALE GENOMIC DNA]</scope>
    <source>
        <strain evidence="9 10">DSM 45941</strain>
    </source>
</reference>
<dbReference type="GO" id="GO:0006782">
    <property type="term" value="P:protoporphyrinogen IX biosynthetic process"/>
    <property type="evidence" value="ECO:0007669"/>
    <property type="project" value="UniProtKB-UniPathway"/>
</dbReference>
<dbReference type="InterPro" id="IPR006361">
    <property type="entry name" value="Uroporphyrinogen_deCO2ase_HemE"/>
</dbReference>
<feature type="domain" description="Uroporphyrinogen decarboxylase (URO-D)" evidence="8">
    <location>
        <begin position="19"/>
        <end position="346"/>
    </location>
</feature>
<dbReference type="GO" id="GO:0004853">
    <property type="term" value="F:uroporphyrinogen decarboxylase activity"/>
    <property type="evidence" value="ECO:0007669"/>
    <property type="project" value="UniProtKB-UniRule"/>
</dbReference>
<dbReference type="RefSeq" id="WP_132194098.1">
    <property type="nucleotide sequence ID" value="NZ_SMKY01000011.1"/>
</dbReference>
<sequence length="352" mass="37784">MTSELTRPGTAPVAPDAALLLRAVRGIRTSRPPVWLMRQAGQYLPEHRELRERHGLKAMLEDPELTATATLQPLARFPLDAALLFADIMSPVTAMGVPVEFTPGPIIQDPVRTAAAIGRLRLPEPEEITPAAVAALRMVRDRTALPIIGFCGGPLTLATYLVQGYARGEQADFRGWLHAEPGLAHRLLELLTEVALRQVCEQVAAGADVIQIYDSWAGILEQQAYTEFGLPYLNRLLAALGELEVPRVYLATCAAHLYPSIATLPAEVVSVDWRMPLGRSRALLGGKTLQGNLDPAALLGGAGQARAKTLRVLRDGAGGPHIFNLGHSILPRTPVDAVAAVVDTVAGFTQPN</sequence>
<dbReference type="GO" id="GO:0005829">
    <property type="term" value="C:cytosol"/>
    <property type="evidence" value="ECO:0007669"/>
    <property type="project" value="TreeGrafter"/>
</dbReference>
<evidence type="ECO:0000256" key="2">
    <source>
        <dbReference type="ARBA" id="ARBA00009935"/>
    </source>
</evidence>
<gene>
    <name evidence="9" type="primary">hemE</name>
    <name evidence="9" type="ORF">E1293_04530</name>
</gene>
<evidence type="ECO:0000256" key="7">
    <source>
        <dbReference type="NCBIfam" id="TIGR01464"/>
    </source>
</evidence>
<proteinExistence type="inferred from homology"/>
<dbReference type="InterPro" id="IPR038071">
    <property type="entry name" value="UROD/MetE-like_sf"/>
</dbReference>
<comment type="pathway">
    <text evidence="1">Porphyrin-containing compound metabolism; protoporphyrin-IX biosynthesis; coproporphyrinogen-III from 5-aminolevulinate: step 4/4.</text>
</comment>
<evidence type="ECO:0000256" key="4">
    <source>
        <dbReference type="ARBA" id="ARBA00022793"/>
    </source>
</evidence>
<dbReference type="SUPFAM" id="SSF51726">
    <property type="entry name" value="UROD/MetE-like"/>
    <property type="match status" value="1"/>
</dbReference>
<dbReference type="AlphaFoldDB" id="A0A4R5BU36"/>
<dbReference type="PANTHER" id="PTHR21091:SF169">
    <property type="entry name" value="UROPORPHYRINOGEN DECARBOXYLASE"/>
    <property type="match status" value="1"/>
</dbReference>
<dbReference type="Gene3D" id="3.20.20.210">
    <property type="match status" value="1"/>
</dbReference>
<keyword evidence="4" id="KW-0210">Decarboxylase</keyword>
<evidence type="ECO:0000256" key="1">
    <source>
        <dbReference type="ARBA" id="ARBA00004804"/>
    </source>
</evidence>
<dbReference type="PANTHER" id="PTHR21091">
    <property type="entry name" value="METHYLTETRAHYDROFOLATE:HOMOCYSTEINE METHYLTRANSFERASE RELATED"/>
    <property type="match status" value="1"/>
</dbReference>
<accession>A0A4R5BU36</accession>